<evidence type="ECO:0000313" key="14">
    <source>
        <dbReference type="Proteomes" id="UP001153620"/>
    </source>
</evidence>
<dbReference type="CDD" id="cd00086">
    <property type="entry name" value="homeodomain"/>
    <property type="match status" value="1"/>
</dbReference>
<evidence type="ECO:0000256" key="4">
    <source>
        <dbReference type="ARBA" id="ARBA00023015"/>
    </source>
</evidence>
<dbReference type="SUPFAM" id="SSF46689">
    <property type="entry name" value="Homeodomain-like"/>
    <property type="match status" value="1"/>
</dbReference>
<comment type="subcellular location">
    <subcellularLocation>
        <location evidence="1 9 10">Nucleus</location>
    </subcellularLocation>
</comment>
<keyword evidence="8 9" id="KW-0539">Nucleus</keyword>
<keyword evidence="5 9" id="KW-0238">DNA-binding</keyword>
<dbReference type="InterPro" id="IPR017970">
    <property type="entry name" value="Homeobox_CS"/>
</dbReference>
<organism evidence="13 14">
    <name type="scientific">Chironomus riparius</name>
    <dbReference type="NCBI Taxonomy" id="315576"/>
    <lineage>
        <taxon>Eukaryota</taxon>
        <taxon>Metazoa</taxon>
        <taxon>Ecdysozoa</taxon>
        <taxon>Arthropoda</taxon>
        <taxon>Hexapoda</taxon>
        <taxon>Insecta</taxon>
        <taxon>Pterygota</taxon>
        <taxon>Neoptera</taxon>
        <taxon>Endopterygota</taxon>
        <taxon>Diptera</taxon>
        <taxon>Nematocera</taxon>
        <taxon>Chironomoidea</taxon>
        <taxon>Chironomidae</taxon>
        <taxon>Chironominae</taxon>
        <taxon>Chironomus</taxon>
    </lineage>
</organism>
<evidence type="ECO:0000256" key="6">
    <source>
        <dbReference type="ARBA" id="ARBA00023155"/>
    </source>
</evidence>
<feature type="DNA-binding region" description="Homeobox" evidence="9">
    <location>
        <begin position="244"/>
        <end position="303"/>
    </location>
</feature>
<evidence type="ECO:0000256" key="2">
    <source>
        <dbReference type="ARBA" id="ARBA00022473"/>
    </source>
</evidence>
<evidence type="ECO:0000256" key="11">
    <source>
        <dbReference type="SAM" id="MobiDB-lite"/>
    </source>
</evidence>
<dbReference type="EMBL" id="OU895878">
    <property type="protein sequence ID" value="CAG9805661.1"/>
    <property type="molecule type" value="Genomic_DNA"/>
</dbReference>
<dbReference type="PANTHER" id="PTHR24339">
    <property type="entry name" value="HOMEOBOX PROTEIN EMX-RELATED"/>
    <property type="match status" value="1"/>
</dbReference>
<evidence type="ECO:0000259" key="12">
    <source>
        <dbReference type="PROSITE" id="PS50071"/>
    </source>
</evidence>
<keyword evidence="2" id="KW-0217">Developmental protein</keyword>
<dbReference type="OrthoDB" id="6159439at2759"/>
<reference evidence="13" key="2">
    <citation type="submission" date="2022-10" db="EMBL/GenBank/DDBJ databases">
        <authorList>
            <consortium name="ENA_rothamsted_submissions"/>
            <consortium name="culmorum"/>
            <person name="King R."/>
        </authorList>
    </citation>
    <scope>NUCLEOTIDE SEQUENCE</scope>
</reference>
<keyword evidence="14" id="KW-1185">Reference proteome</keyword>
<keyword evidence="4" id="KW-0805">Transcription regulation</keyword>
<reference evidence="13" key="1">
    <citation type="submission" date="2022-01" db="EMBL/GenBank/DDBJ databases">
        <authorList>
            <person name="King R."/>
        </authorList>
    </citation>
    <scope>NUCLEOTIDE SEQUENCE</scope>
</reference>
<keyword evidence="6 9" id="KW-0371">Homeobox</keyword>
<evidence type="ECO:0000256" key="3">
    <source>
        <dbReference type="ARBA" id="ARBA00022491"/>
    </source>
</evidence>
<dbReference type="GO" id="GO:0000981">
    <property type="term" value="F:DNA-binding transcription factor activity, RNA polymerase II-specific"/>
    <property type="evidence" value="ECO:0007669"/>
    <property type="project" value="InterPro"/>
</dbReference>
<dbReference type="SMART" id="SM00389">
    <property type="entry name" value="HOX"/>
    <property type="match status" value="1"/>
</dbReference>
<dbReference type="FunFam" id="1.10.10.60:FF:000450">
    <property type="entry name" value="Homeobox protein notochord"/>
    <property type="match status" value="1"/>
</dbReference>
<dbReference type="PROSITE" id="PS00027">
    <property type="entry name" value="HOMEOBOX_1"/>
    <property type="match status" value="1"/>
</dbReference>
<feature type="domain" description="Homeobox" evidence="12">
    <location>
        <begin position="242"/>
        <end position="302"/>
    </location>
</feature>
<evidence type="ECO:0000256" key="5">
    <source>
        <dbReference type="ARBA" id="ARBA00023125"/>
    </source>
</evidence>
<evidence type="ECO:0000256" key="1">
    <source>
        <dbReference type="ARBA" id="ARBA00004123"/>
    </source>
</evidence>
<evidence type="ECO:0000256" key="7">
    <source>
        <dbReference type="ARBA" id="ARBA00023163"/>
    </source>
</evidence>
<dbReference type="Gene3D" id="1.10.10.60">
    <property type="entry name" value="Homeodomain-like"/>
    <property type="match status" value="1"/>
</dbReference>
<dbReference type="Proteomes" id="UP001153620">
    <property type="component" value="Chromosome 2"/>
</dbReference>
<dbReference type="PROSITE" id="PS50071">
    <property type="entry name" value="HOMEOBOX_2"/>
    <property type="match status" value="1"/>
</dbReference>
<dbReference type="GO" id="GO:0000978">
    <property type="term" value="F:RNA polymerase II cis-regulatory region sequence-specific DNA binding"/>
    <property type="evidence" value="ECO:0007669"/>
    <property type="project" value="TreeGrafter"/>
</dbReference>
<dbReference type="GO" id="GO:0005634">
    <property type="term" value="C:nucleus"/>
    <property type="evidence" value="ECO:0007669"/>
    <property type="project" value="UniProtKB-SubCell"/>
</dbReference>
<evidence type="ECO:0000256" key="8">
    <source>
        <dbReference type="ARBA" id="ARBA00023242"/>
    </source>
</evidence>
<dbReference type="InterPro" id="IPR050877">
    <property type="entry name" value="EMX-VAX-Noto_Homeobox_TFs"/>
</dbReference>
<evidence type="ECO:0000313" key="13">
    <source>
        <dbReference type="EMBL" id="CAG9805661.1"/>
    </source>
</evidence>
<proteinExistence type="predicted"/>
<dbReference type="PANTHER" id="PTHR24339:SF67">
    <property type="entry name" value="GNOT1 HOMEODOMAIN PROTEIN-RELATED"/>
    <property type="match status" value="1"/>
</dbReference>
<dbReference type="GO" id="GO:0007417">
    <property type="term" value="P:central nervous system development"/>
    <property type="evidence" value="ECO:0007669"/>
    <property type="project" value="TreeGrafter"/>
</dbReference>
<evidence type="ECO:0000256" key="10">
    <source>
        <dbReference type="RuleBase" id="RU000682"/>
    </source>
</evidence>
<dbReference type="Pfam" id="PF00046">
    <property type="entry name" value="Homeodomain"/>
    <property type="match status" value="1"/>
</dbReference>
<protein>
    <recommendedName>
        <fullName evidence="12">Homeobox domain-containing protein</fullName>
    </recommendedName>
</protein>
<feature type="region of interest" description="Disordered" evidence="11">
    <location>
        <begin position="324"/>
        <end position="346"/>
    </location>
</feature>
<gene>
    <name evidence="13" type="ORF">CHIRRI_LOCUS8530</name>
</gene>
<keyword evidence="3" id="KW-0678">Repressor</keyword>
<dbReference type="InterPro" id="IPR001356">
    <property type="entry name" value="HD"/>
</dbReference>
<dbReference type="InterPro" id="IPR009057">
    <property type="entry name" value="Homeodomain-like_sf"/>
</dbReference>
<dbReference type="GO" id="GO:0030182">
    <property type="term" value="P:neuron differentiation"/>
    <property type="evidence" value="ECO:0007669"/>
    <property type="project" value="TreeGrafter"/>
</dbReference>
<accession>A0A9N9RXD0</accession>
<sequence>MIQSNKMIYQPPKYHTNSFTHLLQLHSSFNGNSNTILHSNRMIGEELQSDERTKLEIHDHSSNTSNTSLDVASNESIGKSFTIAAILGLKKNSVNPLQALQSREIEENSSVINDYNSPDFPNIINLTAHGKLFQKFDNDNRHNYILQQQSSENSSTQMPLEQCIYDNNNITSNSSYQEHLHKQHVNSEFNVNYNRNINEMSSQSSSTIRNHMSANLLNKAFARDRSRVDHFGNKNKSSSISLKSKRVRTIFTPEQLERLEAEFERQQYMVGPERLYLAHTLQLTEAQVKVWFQNRRIKSRKQHFEMTQQHLAIARQRQQQITMSTIPPKEESAQSDDEQNVSDADD</sequence>
<evidence type="ECO:0000256" key="9">
    <source>
        <dbReference type="PROSITE-ProRule" id="PRU00108"/>
    </source>
</evidence>
<dbReference type="AlphaFoldDB" id="A0A9N9RXD0"/>
<name>A0A9N9RXD0_9DIPT</name>
<feature type="compositionally biased region" description="Acidic residues" evidence="11">
    <location>
        <begin position="333"/>
        <end position="346"/>
    </location>
</feature>
<keyword evidence="7" id="KW-0804">Transcription</keyword>